<organism evidence="4 5">
    <name type="scientific">Hyalella azteca</name>
    <name type="common">Amphipod</name>
    <dbReference type="NCBI Taxonomy" id="294128"/>
    <lineage>
        <taxon>Eukaryota</taxon>
        <taxon>Metazoa</taxon>
        <taxon>Ecdysozoa</taxon>
        <taxon>Arthropoda</taxon>
        <taxon>Crustacea</taxon>
        <taxon>Multicrustacea</taxon>
        <taxon>Malacostraca</taxon>
        <taxon>Eumalacostraca</taxon>
        <taxon>Peracarida</taxon>
        <taxon>Amphipoda</taxon>
        <taxon>Senticaudata</taxon>
        <taxon>Talitrida</taxon>
        <taxon>Talitroidea</taxon>
        <taxon>Hyalellidae</taxon>
        <taxon>Hyalella</taxon>
    </lineage>
</organism>
<evidence type="ECO:0000256" key="2">
    <source>
        <dbReference type="SAM" id="SignalP"/>
    </source>
</evidence>
<proteinExistence type="predicted"/>
<feature type="chain" id="PRO_5044664499" evidence="2">
    <location>
        <begin position="24"/>
        <end position="354"/>
    </location>
</feature>
<dbReference type="KEGG" id="hazt:108683419"/>
<dbReference type="GeneID" id="108683419"/>
<evidence type="ECO:0000256" key="1">
    <source>
        <dbReference type="SAM" id="MobiDB-lite"/>
    </source>
</evidence>
<keyword evidence="4" id="KW-1185">Reference proteome</keyword>
<dbReference type="AlphaFoldDB" id="A0A8B7PPT1"/>
<dbReference type="SUPFAM" id="SSF57625">
    <property type="entry name" value="Invertebrate chitin-binding proteins"/>
    <property type="match status" value="2"/>
</dbReference>
<reference evidence="5 6" key="1">
    <citation type="submission" date="2025-04" db="UniProtKB">
        <authorList>
            <consortium name="RefSeq"/>
        </authorList>
    </citation>
    <scope>IDENTIFICATION</scope>
    <source>
        <tissue evidence="5 6">Whole organism</tissue>
    </source>
</reference>
<dbReference type="InterPro" id="IPR002557">
    <property type="entry name" value="Chitin-bd_dom"/>
</dbReference>
<dbReference type="Pfam" id="PF01607">
    <property type="entry name" value="CBM_14"/>
    <property type="match status" value="1"/>
</dbReference>
<feature type="signal peptide" evidence="2">
    <location>
        <begin position="1"/>
        <end position="23"/>
    </location>
</feature>
<dbReference type="InterPro" id="IPR036508">
    <property type="entry name" value="Chitin-bd_dom_sf"/>
</dbReference>
<dbReference type="RefSeq" id="XP_018028219.1">
    <property type="nucleotide sequence ID" value="XM_018172730.2"/>
</dbReference>
<dbReference type="RefSeq" id="XP_018028220.1">
    <property type="nucleotide sequence ID" value="XM_018172731.2"/>
</dbReference>
<feature type="compositionally biased region" description="Low complexity" evidence="1">
    <location>
        <begin position="274"/>
        <end position="291"/>
    </location>
</feature>
<accession>A0A8B7PPT1</accession>
<evidence type="ECO:0000313" key="4">
    <source>
        <dbReference type="Proteomes" id="UP000694843"/>
    </source>
</evidence>
<dbReference type="SMART" id="SM00494">
    <property type="entry name" value="ChtBD2"/>
    <property type="match status" value="2"/>
</dbReference>
<dbReference type="OrthoDB" id="6395853at2759"/>
<dbReference type="Proteomes" id="UP000694843">
    <property type="component" value="Unplaced"/>
</dbReference>
<protein>
    <submittedName>
        <fullName evidence="5 6">Uncharacterized protein LOC108683419 isoform X1</fullName>
    </submittedName>
</protein>
<dbReference type="GO" id="GO:0005576">
    <property type="term" value="C:extracellular region"/>
    <property type="evidence" value="ECO:0007669"/>
    <property type="project" value="InterPro"/>
</dbReference>
<feature type="region of interest" description="Disordered" evidence="1">
    <location>
        <begin position="274"/>
        <end position="308"/>
    </location>
</feature>
<feature type="domain" description="Chitin-binding type-2" evidence="3">
    <location>
        <begin position="200"/>
        <end position="262"/>
    </location>
</feature>
<evidence type="ECO:0000313" key="6">
    <source>
        <dbReference type="RefSeq" id="XP_018028220.1"/>
    </source>
</evidence>
<sequence>MLVATRTWLVAVALVVGMSSVHTADTTPPRKCRTGQITACMSCSQVGTCASATQELTSTGGKTCTSSQVCRETGNTAVCVPASSTNVCNNCGNQPKGCDPYNPLIVHTCRPGQAPIKMKECSGAETCSAGACVGGTSDPNSPAAVCNKNEALATEPKFFLLKPTCTSGVLCLAKTVDFIFNCSSGYYFDQISGTCKSLPVNHCEGITVDGSSPHLTNCSKFVVCQGGVVESEIECDAGEVFSSIGNGCIVRPTPPAPSGCPDMDGCTFASSGPVNTTSGTGTSSTTTTPPTTDKPPCSASNVNKRYPHPSDPKRYYTCRLISGIYKYVELICSGNMVYNRTTTYCETPTTPSGR</sequence>
<gene>
    <name evidence="5 6" type="primary">LOC108683419</name>
</gene>
<keyword evidence="2" id="KW-0732">Signal</keyword>
<dbReference type="Gene3D" id="2.170.140.10">
    <property type="entry name" value="Chitin binding domain"/>
    <property type="match status" value="2"/>
</dbReference>
<evidence type="ECO:0000313" key="5">
    <source>
        <dbReference type="RefSeq" id="XP_018028219.1"/>
    </source>
</evidence>
<evidence type="ECO:0000259" key="3">
    <source>
        <dbReference type="PROSITE" id="PS50940"/>
    </source>
</evidence>
<dbReference type="PROSITE" id="PS50940">
    <property type="entry name" value="CHIT_BIND_II"/>
    <property type="match status" value="1"/>
</dbReference>
<dbReference type="GO" id="GO:0008061">
    <property type="term" value="F:chitin binding"/>
    <property type="evidence" value="ECO:0007669"/>
    <property type="project" value="InterPro"/>
</dbReference>
<name>A0A8B7PPT1_HYAAZ</name>